<feature type="compositionally biased region" description="Polar residues" evidence="1">
    <location>
        <begin position="63"/>
        <end position="72"/>
    </location>
</feature>
<feature type="compositionally biased region" description="Polar residues" evidence="1">
    <location>
        <begin position="10"/>
        <end position="31"/>
    </location>
</feature>
<feature type="compositionally biased region" description="Basic and acidic residues" evidence="1">
    <location>
        <begin position="94"/>
        <end position="133"/>
    </location>
</feature>
<dbReference type="EMBL" id="JANPWB010000013">
    <property type="protein sequence ID" value="KAJ1104347.1"/>
    <property type="molecule type" value="Genomic_DNA"/>
</dbReference>
<gene>
    <name evidence="2" type="ORF">NDU88_001759</name>
</gene>
<keyword evidence="3" id="KW-1185">Reference proteome</keyword>
<evidence type="ECO:0000313" key="2">
    <source>
        <dbReference type="EMBL" id="KAJ1104347.1"/>
    </source>
</evidence>
<proteinExistence type="predicted"/>
<protein>
    <submittedName>
        <fullName evidence="2">Uncharacterized protein</fullName>
    </submittedName>
</protein>
<dbReference type="Proteomes" id="UP001066276">
    <property type="component" value="Chromosome 9"/>
</dbReference>
<feature type="region of interest" description="Disordered" evidence="1">
    <location>
        <begin position="1"/>
        <end position="184"/>
    </location>
</feature>
<reference evidence="2" key="1">
    <citation type="journal article" date="2022" name="bioRxiv">
        <title>Sequencing and chromosome-scale assembly of the giantPleurodeles waltlgenome.</title>
        <authorList>
            <person name="Brown T."/>
            <person name="Elewa A."/>
            <person name="Iarovenko S."/>
            <person name="Subramanian E."/>
            <person name="Araus A.J."/>
            <person name="Petzold A."/>
            <person name="Susuki M."/>
            <person name="Suzuki K.-i.T."/>
            <person name="Hayashi T."/>
            <person name="Toyoda A."/>
            <person name="Oliveira C."/>
            <person name="Osipova E."/>
            <person name="Leigh N.D."/>
            <person name="Simon A."/>
            <person name="Yun M.H."/>
        </authorList>
    </citation>
    <scope>NUCLEOTIDE SEQUENCE</scope>
    <source>
        <strain evidence="2">20211129_DDA</strain>
        <tissue evidence="2">Liver</tissue>
    </source>
</reference>
<accession>A0AAV7MLW1</accession>
<name>A0AAV7MLW1_PLEWA</name>
<evidence type="ECO:0000313" key="3">
    <source>
        <dbReference type="Proteomes" id="UP001066276"/>
    </source>
</evidence>
<feature type="compositionally biased region" description="Basic and acidic residues" evidence="1">
    <location>
        <begin position="155"/>
        <end position="172"/>
    </location>
</feature>
<organism evidence="2 3">
    <name type="scientific">Pleurodeles waltl</name>
    <name type="common">Iberian ribbed newt</name>
    <dbReference type="NCBI Taxonomy" id="8319"/>
    <lineage>
        <taxon>Eukaryota</taxon>
        <taxon>Metazoa</taxon>
        <taxon>Chordata</taxon>
        <taxon>Craniata</taxon>
        <taxon>Vertebrata</taxon>
        <taxon>Euteleostomi</taxon>
        <taxon>Amphibia</taxon>
        <taxon>Batrachia</taxon>
        <taxon>Caudata</taxon>
        <taxon>Salamandroidea</taxon>
        <taxon>Salamandridae</taxon>
        <taxon>Pleurodelinae</taxon>
        <taxon>Pleurodeles</taxon>
    </lineage>
</organism>
<dbReference type="AlphaFoldDB" id="A0AAV7MLW1"/>
<sequence length="225" mass="25433">MYLGFHESTDPLQATVQTPGQSRQTHRSVMQENEKERGTRCLPSRGKLYPLQEGNGAIRPRPATTSITTKDLSQQEEKRGDNRRGESTPGPTGEEEKKHDPETEASKAGNPREQDRKRGSITLRHADEGRETWSETLEEDIREEEESANQEEDGDTKAQREKNATAQEHEGRQPSGAQEPKEDVSKEWFEAVCWVMPETQFFLLLLSPWRTPGATLPGPIPSKEK</sequence>
<evidence type="ECO:0000256" key="1">
    <source>
        <dbReference type="SAM" id="MobiDB-lite"/>
    </source>
</evidence>
<feature type="compositionally biased region" description="Acidic residues" evidence="1">
    <location>
        <begin position="136"/>
        <end position="154"/>
    </location>
</feature>
<comment type="caution">
    <text evidence="2">The sequence shown here is derived from an EMBL/GenBank/DDBJ whole genome shotgun (WGS) entry which is preliminary data.</text>
</comment>
<feature type="compositionally biased region" description="Basic and acidic residues" evidence="1">
    <location>
        <begin position="73"/>
        <end position="86"/>
    </location>
</feature>